<proteinExistence type="predicted"/>
<dbReference type="AlphaFoldDB" id="A0A1M5XS50"/>
<dbReference type="OrthoDB" id="1828915at2"/>
<protein>
    <submittedName>
        <fullName evidence="1">Uncharacterized protein</fullName>
    </submittedName>
</protein>
<dbReference type="SUPFAM" id="SSF69304">
    <property type="entry name" value="Tricorn protease N-terminal domain"/>
    <property type="match status" value="1"/>
</dbReference>
<organism evidence="1 2">
    <name type="scientific">Clostridium grantii DSM 8605</name>
    <dbReference type="NCBI Taxonomy" id="1121316"/>
    <lineage>
        <taxon>Bacteria</taxon>
        <taxon>Bacillati</taxon>
        <taxon>Bacillota</taxon>
        <taxon>Clostridia</taxon>
        <taxon>Eubacteriales</taxon>
        <taxon>Clostridiaceae</taxon>
        <taxon>Clostridium</taxon>
    </lineage>
</organism>
<keyword evidence="2" id="KW-1185">Reference proteome</keyword>
<dbReference type="Proteomes" id="UP000184447">
    <property type="component" value="Unassembled WGS sequence"/>
</dbReference>
<name>A0A1M5XS50_9CLOT</name>
<accession>A0A1M5XS50</accession>
<dbReference type="STRING" id="1121316.SAMN02745207_03881"/>
<evidence type="ECO:0000313" key="2">
    <source>
        <dbReference type="Proteomes" id="UP000184447"/>
    </source>
</evidence>
<gene>
    <name evidence="1" type="ORF">SAMN02745207_03881</name>
</gene>
<dbReference type="EMBL" id="FQXM01000035">
    <property type="protein sequence ID" value="SHI02502.1"/>
    <property type="molecule type" value="Genomic_DNA"/>
</dbReference>
<dbReference type="RefSeq" id="WP_143160597.1">
    <property type="nucleotide sequence ID" value="NZ_FQXM01000035.1"/>
</dbReference>
<reference evidence="1 2" key="1">
    <citation type="submission" date="2016-11" db="EMBL/GenBank/DDBJ databases">
        <authorList>
            <person name="Jaros S."/>
            <person name="Januszkiewicz K."/>
            <person name="Wedrychowicz H."/>
        </authorList>
    </citation>
    <scope>NUCLEOTIDE SEQUENCE [LARGE SCALE GENOMIC DNA]</scope>
    <source>
        <strain evidence="1 2">DSM 8605</strain>
    </source>
</reference>
<sequence length="211" mass="24170">MKEESFIDFFDTSPFSPSGRYLALFRMPDETDLPKLGDKGEIVIVDLKEGIEKIVAESYGFEHQLGANINWGENDDLVIYNDVDLETWEYFGVKLNWRTGEKTRLEIGVYHVSEDGLEACTGNPSCKWRTQSGYGLIIPEELTKTVSILSQDEGLFVTDTRTGKARLLLSMKEIFQTCFSKEYIEEYKDGECYLFHSKYSPSGNKIMFSTR</sequence>
<evidence type="ECO:0000313" key="1">
    <source>
        <dbReference type="EMBL" id="SHI02502.1"/>
    </source>
</evidence>